<proteinExistence type="predicted"/>
<protein>
    <submittedName>
        <fullName evidence="2">DUF1285 domain-containing protein</fullName>
    </submittedName>
</protein>
<dbReference type="InterPro" id="IPR048341">
    <property type="entry name" value="DUF1285_N"/>
</dbReference>
<dbReference type="OrthoDB" id="3078366at2"/>
<evidence type="ECO:0000313" key="2">
    <source>
        <dbReference type="EMBL" id="RTR38069.1"/>
    </source>
</evidence>
<dbReference type="RefSeq" id="WP_126521234.1">
    <property type="nucleotide sequence ID" value="NZ_RXNU01000008.1"/>
</dbReference>
<comment type="caution">
    <text evidence="2">The sequence shown here is derived from an EMBL/GenBank/DDBJ whole genome shotgun (WGS) entry which is preliminary data.</text>
</comment>
<sequence>MSESSKTADCELAKLTNGAQLCSEDPLFNITTQGDWYYRGERLPNKFARLFSSILHCIDGQYYLITPAEKLRVTVADAALIIVGYEQSEHSFLLDSALDTKHKVENVKAFELNDEGIFLELERGLKAKLGRACYYRFIDQFLISEN</sequence>
<evidence type="ECO:0000313" key="3">
    <source>
        <dbReference type="Proteomes" id="UP000267448"/>
    </source>
</evidence>
<evidence type="ECO:0000259" key="1">
    <source>
        <dbReference type="Pfam" id="PF06938"/>
    </source>
</evidence>
<dbReference type="InterPro" id="IPR023361">
    <property type="entry name" value="DUF1285_beta_roll_sf"/>
</dbReference>
<dbReference type="EMBL" id="RXNU01000008">
    <property type="protein sequence ID" value="RTR38069.1"/>
    <property type="molecule type" value="Genomic_DNA"/>
</dbReference>
<name>A0A3S0RWU0_9GAMM</name>
<dbReference type="Gene3D" id="3.10.540.10">
    <property type="entry name" value="duf1285 like domain"/>
    <property type="match status" value="1"/>
</dbReference>
<reference evidence="2 3" key="1">
    <citation type="submission" date="2018-12" db="EMBL/GenBank/DDBJ databases">
        <authorList>
            <person name="Yu L."/>
        </authorList>
    </citation>
    <scope>NUCLEOTIDE SEQUENCE [LARGE SCALE GENOMIC DNA]</scope>
    <source>
        <strain evidence="2 3">HAW-EB2</strain>
    </source>
</reference>
<dbReference type="Pfam" id="PF06938">
    <property type="entry name" value="DUF1285_N"/>
    <property type="match status" value="1"/>
</dbReference>
<feature type="domain" description="DUF1285" evidence="1">
    <location>
        <begin position="28"/>
        <end position="78"/>
    </location>
</feature>
<dbReference type="AlphaFoldDB" id="A0A3S0RWU0"/>
<accession>A0A3S0RWU0</accession>
<gene>
    <name evidence="2" type="ORF">EKG38_16025</name>
</gene>
<organism evidence="2 3">
    <name type="scientific">Shewanella canadensis</name>
    <dbReference type="NCBI Taxonomy" id="271096"/>
    <lineage>
        <taxon>Bacteria</taxon>
        <taxon>Pseudomonadati</taxon>
        <taxon>Pseudomonadota</taxon>
        <taxon>Gammaproteobacteria</taxon>
        <taxon>Alteromonadales</taxon>
        <taxon>Shewanellaceae</taxon>
        <taxon>Shewanella</taxon>
    </lineage>
</organism>
<dbReference type="Proteomes" id="UP000267448">
    <property type="component" value="Unassembled WGS sequence"/>
</dbReference>
<keyword evidence="3" id="KW-1185">Reference proteome</keyword>
<dbReference type="Gene3D" id="2.30.270.10">
    <property type="entry name" value="duf1285 protein"/>
    <property type="match status" value="1"/>
</dbReference>